<sequence length="119" mass="12926">MSSSQEMSPAPRGTVFNLFRRLHFYIGLFIAPFIFVAALTGTLYVLTPQLEQAIYHDALTTDAQGVAQPLSAQIAAARAVPVNQLAFTLCVRHPAPQDTTRVQFAEPQHGPSGITIAVY</sequence>
<keyword evidence="1" id="KW-1133">Transmembrane helix</keyword>
<protein>
    <submittedName>
        <fullName evidence="2">Uncharacterized iron-regulated membrane protein</fullName>
    </submittedName>
</protein>
<dbReference type="InterPro" id="IPR005625">
    <property type="entry name" value="PepSY-ass_TM"/>
</dbReference>
<proteinExistence type="predicted"/>
<keyword evidence="3" id="KW-1185">Reference proteome</keyword>
<reference evidence="2 3" key="1">
    <citation type="submission" date="2018-06" db="EMBL/GenBank/DDBJ databases">
        <authorList>
            <consortium name="Pathogen Informatics"/>
            <person name="Doyle S."/>
        </authorList>
    </citation>
    <scope>NUCLEOTIDE SEQUENCE [LARGE SCALE GENOMIC DNA]</scope>
    <source>
        <strain evidence="2 3">NCTC9381</strain>
    </source>
</reference>
<dbReference type="AlphaFoldDB" id="A0A379LRB2"/>
<organism evidence="2 3">
    <name type="scientific">Enterobacter agglomerans</name>
    <name type="common">Erwinia herbicola</name>
    <name type="synonym">Pantoea agglomerans</name>
    <dbReference type="NCBI Taxonomy" id="549"/>
    <lineage>
        <taxon>Bacteria</taxon>
        <taxon>Pseudomonadati</taxon>
        <taxon>Pseudomonadota</taxon>
        <taxon>Gammaproteobacteria</taxon>
        <taxon>Enterobacterales</taxon>
        <taxon>Erwiniaceae</taxon>
        <taxon>Pantoea</taxon>
        <taxon>Pantoea agglomerans group</taxon>
    </lineage>
</organism>
<dbReference type="PANTHER" id="PTHR34219:SF1">
    <property type="entry name" value="PEPSY DOMAIN-CONTAINING PROTEIN"/>
    <property type="match status" value="1"/>
</dbReference>
<evidence type="ECO:0000313" key="2">
    <source>
        <dbReference type="EMBL" id="SUE06692.1"/>
    </source>
</evidence>
<feature type="transmembrane region" description="Helical" evidence="1">
    <location>
        <begin position="22"/>
        <end position="46"/>
    </location>
</feature>
<name>A0A379LRB2_ENTAG</name>
<dbReference type="PANTHER" id="PTHR34219">
    <property type="entry name" value="IRON-REGULATED INNER MEMBRANE PROTEIN-RELATED"/>
    <property type="match status" value="1"/>
</dbReference>
<keyword evidence="1" id="KW-0812">Transmembrane</keyword>
<evidence type="ECO:0000313" key="3">
    <source>
        <dbReference type="Proteomes" id="UP000254640"/>
    </source>
</evidence>
<evidence type="ECO:0000256" key="1">
    <source>
        <dbReference type="SAM" id="Phobius"/>
    </source>
</evidence>
<dbReference type="Pfam" id="PF03929">
    <property type="entry name" value="PepSY_TM"/>
    <property type="match status" value="1"/>
</dbReference>
<dbReference type="Proteomes" id="UP000254640">
    <property type="component" value="Unassembled WGS sequence"/>
</dbReference>
<dbReference type="EMBL" id="UGSO01000002">
    <property type="protein sequence ID" value="SUE06692.1"/>
    <property type="molecule type" value="Genomic_DNA"/>
</dbReference>
<keyword evidence="1" id="KW-0472">Membrane</keyword>
<gene>
    <name evidence="2" type="ORF">NCTC9381_05554</name>
</gene>
<accession>A0A379LRB2</accession>